<dbReference type="HOGENOM" id="CLU_2705801_0_0_1"/>
<evidence type="ECO:0000313" key="2">
    <source>
        <dbReference type="Proteomes" id="UP000054018"/>
    </source>
</evidence>
<gene>
    <name evidence="1" type="ORF">PISMIDRAFT_507312</name>
</gene>
<name>A0A0C9ZIS1_9AGAM</name>
<reference evidence="2" key="2">
    <citation type="submission" date="2015-01" db="EMBL/GenBank/DDBJ databases">
        <title>Evolutionary Origins and Diversification of the Mycorrhizal Mutualists.</title>
        <authorList>
            <consortium name="DOE Joint Genome Institute"/>
            <consortium name="Mycorrhizal Genomics Consortium"/>
            <person name="Kohler A."/>
            <person name="Kuo A."/>
            <person name="Nagy L.G."/>
            <person name="Floudas D."/>
            <person name="Copeland A."/>
            <person name="Barry K.W."/>
            <person name="Cichocki N."/>
            <person name="Veneault-Fourrey C."/>
            <person name="LaButti K."/>
            <person name="Lindquist E.A."/>
            <person name="Lipzen A."/>
            <person name="Lundell T."/>
            <person name="Morin E."/>
            <person name="Murat C."/>
            <person name="Riley R."/>
            <person name="Ohm R."/>
            <person name="Sun H."/>
            <person name="Tunlid A."/>
            <person name="Henrissat B."/>
            <person name="Grigoriev I.V."/>
            <person name="Hibbett D.S."/>
            <person name="Martin F."/>
        </authorList>
    </citation>
    <scope>NUCLEOTIDE SEQUENCE [LARGE SCALE GENOMIC DNA]</scope>
    <source>
        <strain evidence="2">441</strain>
    </source>
</reference>
<reference evidence="1 2" key="1">
    <citation type="submission" date="2014-04" db="EMBL/GenBank/DDBJ databases">
        <authorList>
            <consortium name="DOE Joint Genome Institute"/>
            <person name="Kuo A."/>
            <person name="Kohler A."/>
            <person name="Costa M.D."/>
            <person name="Nagy L.G."/>
            <person name="Floudas D."/>
            <person name="Copeland A."/>
            <person name="Barry K.W."/>
            <person name="Cichocki N."/>
            <person name="Veneault-Fourrey C."/>
            <person name="LaButti K."/>
            <person name="Lindquist E.A."/>
            <person name="Lipzen A."/>
            <person name="Lundell T."/>
            <person name="Morin E."/>
            <person name="Murat C."/>
            <person name="Sun H."/>
            <person name="Tunlid A."/>
            <person name="Henrissat B."/>
            <person name="Grigoriev I.V."/>
            <person name="Hibbett D.S."/>
            <person name="Martin F."/>
            <person name="Nordberg H.P."/>
            <person name="Cantor M.N."/>
            <person name="Hua S.X."/>
        </authorList>
    </citation>
    <scope>NUCLEOTIDE SEQUENCE [LARGE SCALE GENOMIC DNA]</scope>
    <source>
        <strain evidence="1 2">441</strain>
    </source>
</reference>
<dbReference type="EMBL" id="KN833740">
    <property type="protein sequence ID" value="KIK22402.1"/>
    <property type="molecule type" value="Genomic_DNA"/>
</dbReference>
<dbReference type="AlphaFoldDB" id="A0A0C9ZIS1"/>
<evidence type="ECO:0000313" key="1">
    <source>
        <dbReference type="EMBL" id="KIK22402.1"/>
    </source>
</evidence>
<organism evidence="1 2">
    <name type="scientific">Pisolithus microcarpus 441</name>
    <dbReference type="NCBI Taxonomy" id="765257"/>
    <lineage>
        <taxon>Eukaryota</taxon>
        <taxon>Fungi</taxon>
        <taxon>Dikarya</taxon>
        <taxon>Basidiomycota</taxon>
        <taxon>Agaricomycotina</taxon>
        <taxon>Agaricomycetes</taxon>
        <taxon>Agaricomycetidae</taxon>
        <taxon>Boletales</taxon>
        <taxon>Sclerodermatineae</taxon>
        <taxon>Pisolithaceae</taxon>
        <taxon>Pisolithus</taxon>
    </lineage>
</organism>
<dbReference type="Proteomes" id="UP000054018">
    <property type="component" value="Unassembled WGS sequence"/>
</dbReference>
<protein>
    <submittedName>
        <fullName evidence="1">Uncharacterized protein</fullName>
    </submittedName>
</protein>
<sequence length="73" mass="7692">MITISSPSWGRGYGSEASRTCLSSFWDPPDAVAPLLGGEANALTERVPGVVYDPQKEGMISLGEGDVSQSFSK</sequence>
<proteinExistence type="predicted"/>
<accession>A0A0C9ZIS1</accession>
<keyword evidence="2" id="KW-1185">Reference proteome</keyword>